<dbReference type="Pfam" id="PF07870">
    <property type="entry name" value="DUF1657"/>
    <property type="match status" value="1"/>
</dbReference>
<comment type="caution">
    <text evidence="1">The sequence shown here is derived from an EMBL/GenBank/DDBJ whole genome shotgun (WGS) entry which is preliminary data.</text>
</comment>
<name>A0ABS2RCR5_9BACI</name>
<evidence type="ECO:0008006" key="3">
    <source>
        <dbReference type="Google" id="ProtNLM"/>
    </source>
</evidence>
<keyword evidence="2" id="KW-1185">Reference proteome</keyword>
<accession>A0ABS2RCR5</accession>
<organism evidence="1 2">
    <name type="scientific">Siminovitchia thermophila</name>
    <dbReference type="NCBI Taxonomy" id="1245522"/>
    <lineage>
        <taxon>Bacteria</taxon>
        <taxon>Bacillati</taxon>
        <taxon>Bacillota</taxon>
        <taxon>Bacilli</taxon>
        <taxon>Bacillales</taxon>
        <taxon>Bacillaceae</taxon>
        <taxon>Siminovitchia</taxon>
    </lineage>
</organism>
<dbReference type="Proteomes" id="UP000823485">
    <property type="component" value="Unassembled WGS sequence"/>
</dbReference>
<reference evidence="1 2" key="1">
    <citation type="submission" date="2021-01" db="EMBL/GenBank/DDBJ databases">
        <title>Genomic Encyclopedia of Type Strains, Phase IV (KMG-IV): sequencing the most valuable type-strain genomes for metagenomic binning, comparative biology and taxonomic classification.</title>
        <authorList>
            <person name="Goeker M."/>
        </authorList>
    </citation>
    <scope>NUCLEOTIDE SEQUENCE [LARGE SCALE GENOMIC DNA]</scope>
    <source>
        <strain evidence="1 2">DSM 105453</strain>
    </source>
</reference>
<evidence type="ECO:0000313" key="1">
    <source>
        <dbReference type="EMBL" id="MBM7717374.1"/>
    </source>
</evidence>
<dbReference type="RefSeq" id="WP_077112065.1">
    <property type="nucleotide sequence ID" value="NZ_JAFBFH010000045.1"/>
</dbReference>
<proteinExistence type="predicted"/>
<evidence type="ECO:0000313" key="2">
    <source>
        <dbReference type="Proteomes" id="UP000823485"/>
    </source>
</evidence>
<protein>
    <recommendedName>
        <fullName evidence="3">DUF1657 domain-containing protein</fullName>
    </recommendedName>
</protein>
<dbReference type="InterPro" id="IPR012452">
    <property type="entry name" value="DUF1657"/>
</dbReference>
<sequence>MTIISDVKTTLATLEGIQASFSKLALTSSHTEAKQIFHECMMQTDPIIRDLRLRVELLKAEELQYRKS</sequence>
<dbReference type="EMBL" id="JAFBFH010000045">
    <property type="protein sequence ID" value="MBM7717374.1"/>
    <property type="molecule type" value="Genomic_DNA"/>
</dbReference>
<gene>
    <name evidence="1" type="ORF">JOC94_004402</name>
</gene>